<dbReference type="GO" id="GO:0042330">
    <property type="term" value="P:taxis"/>
    <property type="evidence" value="ECO:0007669"/>
    <property type="project" value="InterPro"/>
</dbReference>
<organismHost>
    <name type="scientific">Phacochoerus africanus</name>
    <name type="common">Warthog</name>
    <dbReference type="NCBI Taxonomy" id="41426"/>
</organismHost>
<evidence type="ECO:0000313" key="3">
    <source>
        <dbReference type="EMBL" id="AXB49426.1"/>
    </source>
</evidence>
<organismHost>
    <name type="scientific">Ornithodoros</name>
    <name type="common">relapsing fever ticks</name>
    <dbReference type="NCBI Taxonomy" id="6937"/>
</organismHost>
<name>A0A0C5AZ71_ASF</name>
<dbReference type="Proteomes" id="UP000282153">
    <property type="component" value="Segment"/>
</dbReference>
<reference evidence="2" key="2">
    <citation type="submission" date="2018-03" db="EMBL/GenBank/DDBJ databases">
        <authorList>
            <person name="Keele B.F."/>
        </authorList>
    </citation>
    <scope>NUCLEOTIDE SEQUENCE</scope>
    <source>
        <strain evidence="4">R25</strain>
        <strain evidence="5">R35</strain>
        <strain evidence="3">R7</strain>
        <strain evidence="2">R8</strain>
    </source>
</reference>
<evidence type="ECO:0000313" key="1">
    <source>
        <dbReference type="EMBL" id="AJL34202.1"/>
    </source>
</evidence>
<gene>
    <name evidence="1" type="primary">MGF 360-12L</name>
    <name evidence="2" type="synonym">360-10L</name>
</gene>
<protein>
    <submittedName>
        <fullName evidence="1">MGF 360-12L</fullName>
    </submittedName>
    <submittedName>
        <fullName evidence="2">p360-10L</fullName>
    </submittedName>
</protein>
<evidence type="ECO:0000313" key="2">
    <source>
        <dbReference type="EMBL" id="AXB49252.1"/>
    </source>
</evidence>
<dbReference type="InterPro" id="IPR002595">
    <property type="entry name" value="ASFV_MGF360"/>
</dbReference>
<dbReference type="GeneID" id="41901728"/>
<dbReference type="EMBL" id="MH025918">
    <property type="protein sequence ID" value="AXB49598.1"/>
    <property type="molecule type" value="Genomic_DNA"/>
</dbReference>
<organism evidence="1 6">
    <name type="scientific">African swine fever virus</name>
    <name type="common">ASFV</name>
    <dbReference type="NCBI Taxonomy" id="10497"/>
    <lineage>
        <taxon>Viruses</taxon>
        <taxon>Varidnaviria</taxon>
        <taxon>Bamfordvirae</taxon>
        <taxon>Nucleocytoviricota</taxon>
        <taxon>Pokkesviricetes</taxon>
        <taxon>Asfuvirales</taxon>
        <taxon>Asfarviridae</taxon>
        <taxon>Asfivirus</taxon>
        <taxon>Asfivirus haemorrhagiae</taxon>
    </lineage>
</organism>
<accession>A0A0C5AZ71</accession>
<dbReference type="RefSeq" id="YP_009702922.1">
    <property type="nucleotide sequence ID" value="NC_044946.1"/>
</dbReference>
<organismHost>
    <name type="scientific">Ornithodoros moubata</name>
    <name type="common">Soft tick</name>
    <name type="synonym">Argasid tick</name>
    <dbReference type="NCBI Taxonomy" id="6938"/>
</organismHost>
<reference evidence="2" key="3">
    <citation type="submission" date="2018-07" db="EMBL/GenBank/DDBJ databases">
        <title>Five whole genome sequences of African swine fever virus genotype IX from domestic pigs in Uganda.</title>
        <authorList>
            <person name="Masembe C."/>
            <person name="Sreenu V.B."/>
            <person name="Filipe A.D.S."/>
            <person name="Wilkie G."/>
            <person name="Ogweng P."/>
            <person name="Mayega F.J."/>
            <person name="Muwanika V."/>
            <person name="Biek R."/>
            <person name="Palmarini M."/>
            <person name="Davison A."/>
        </authorList>
    </citation>
    <scope>NUCLEOTIDE SEQUENCE [LARGE SCALE GENOMIC DNA]</scope>
    <source>
        <strain evidence="4">R25</strain>
        <strain evidence="5">R35</strain>
        <strain evidence="3">R7</strain>
        <strain evidence="2">R8</strain>
    </source>
</reference>
<dbReference type="EMBL" id="MH025917">
    <property type="protein sequence ID" value="AXB49426.1"/>
    <property type="molecule type" value="Genomic_DNA"/>
</dbReference>
<organismHost>
    <name type="scientific">Potamochoerus larvatus</name>
    <name type="common">Bushpig</name>
    <dbReference type="NCBI Taxonomy" id="273792"/>
</organismHost>
<dbReference type="KEGG" id="vg:41901728"/>
<dbReference type="Proteomes" id="UP000276891">
    <property type="component" value="Segment"/>
</dbReference>
<dbReference type="EMBL" id="MH025920">
    <property type="protein sequence ID" value="AXB49942.1"/>
    <property type="molecule type" value="Genomic_DNA"/>
</dbReference>
<reference evidence="1 6" key="1">
    <citation type="journal article" date="2015" name="Virus Genes">
        <title>Comparative analysis of the complete genome sequences of Kenyan African swine fever virus isolates within p72 genotypes IX and X.</title>
        <authorList>
            <person name="Bishop R.P."/>
            <person name="Fleischauer C."/>
            <person name="de Villiers E.P."/>
            <person name="Okoth E.A."/>
            <person name="Arias M."/>
            <person name="Gallardo C."/>
            <person name="Upton C."/>
        </authorList>
    </citation>
    <scope>NUCLEOTIDE SEQUENCE [LARGE SCALE GENOMIC DNA]</scope>
    <source>
        <strain evidence="1">Ken06.Bus</strain>
    </source>
</reference>
<evidence type="ECO:0000313" key="4">
    <source>
        <dbReference type="EMBL" id="AXB49598.1"/>
    </source>
</evidence>
<dbReference type="Proteomes" id="UP000273742">
    <property type="component" value="Segment"/>
</dbReference>
<evidence type="ECO:0000313" key="5">
    <source>
        <dbReference type="EMBL" id="AXB49942.1"/>
    </source>
</evidence>
<dbReference type="Proteomes" id="UP000101566">
    <property type="component" value="Segment"/>
</dbReference>
<dbReference type="EMBL" id="MH025916">
    <property type="protein sequence ID" value="AXB49252.1"/>
    <property type="molecule type" value="Genomic_DNA"/>
</dbReference>
<dbReference type="Proteomes" id="UP000275389">
    <property type="component" value="Segment"/>
</dbReference>
<dbReference type="EMBL" id="KM111295">
    <property type="protein sequence ID" value="AJL34202.1"/>
    <property type="molecule type" value="Genomic_DNA"/>
</dbReference>
<proteinExistence type="predicted"/>
<organismHost>
    <name type="scientific">Sus scrofa</name>
    <name type="common">Pig</name>
    <dbReference type="NCBI Taxonomy" id="9823"/>
</organismHost>
<organismHost>
    <name type="scientific">Phacochoerus aethiopicus</name>
    <name type="common">Warthog</name>
    <dbReference type="NCBI Taxonomy" id="85517"/>
</organismHost>
<sequence length="351" mass="41236">MLPSLQSLTKKVLARQCLPEDQHYLLKCYDLWWNNAPITFDHNLRLIKLAGIQEGLDLNMALVKAVKENNYSLIKLFTEWGANINYGLISVNTEHTWDLCRELGAKKTLNEGDILQIFIDLKFYKTSSNIILCHEVFSDNLLLKRVNNLKMRIEIFWELREIIEKTDLLNNEFSLNTLLLKYWYAIAVRYNLKEAIQYFYQKYTHLNTWRLTCALCFNNVFDLHEAYEKDKICMDLEEMMRIACIKDHNLSTIYYCYMLGANINQAMLTSIQYYNIENIFFCMDLGADAFEEGMALVGQEGYEPIRNILSLKIYSPATTPLPKSTDPEIIDHALKNYFSKNMMVFLTYDLR</sequence>
<evidence type="ECO:0000313" key="6">
    <source>
        <dbReference type="Proteomes" id="UP000101566"/>
    </source>
</evidence>
<dbReference type="Pfam" id="PF01671">
    <property type="entry name" value="ASFV_360"/>
    <property type="match status" value="1"/>
</dbReference>